<dbReference type="OrthoDB" id="1551269at2"/>
<dbReference type="EMBL" id="NIGF01000030">
    <property type="protein sequence ID" value="PQV62527.1"/>
    <property type="molecule type" value="Genomic_DNA"/>
</dbReference>
<comment type="caution">
    <text evidence="1">The sequence shown here is derived from an EMBL/GenBank/DDBJ whole genome shotgun (WGS) entry which is preliminary data.</text>
</comment>
<name>A0A2S8SP08_9BACT</name>
<dbReference type="AlphaFoldDB" id="A0A2S8SP08"/>
<accession>A0A2S8SP08</accession>
<evidence type="ECO:0000313" key="2">
    <source>
        <dbReference type="Proteomes" id="UP000237684"/>
    </source>
</evidence>
<dbReference type="Proteomes" id="UP000237684">
    <property type="component" value="Unassembled WGS sequence"/>
</dbReference>
<reference evidence="1 2" key="1">
    <citation type="journal article" date="2018" name="Syst. Appl. Microbiol.">
        <title>Abditibacterium utsteinense sp. nov., the first cultivated member of candidate phylum FBP, isolated from ice-free Antarctic soil samples.</title>
        <authorList>
            <person name="Tahon G."/>
            <person name="Tytgat B."/>
            <person name="Lebbe L."/>
            <person name="Carlier A."/>
            <person name="Willems A."/>
        </authorList>
    </citation>
    <scope>NUCLEOTIDE SEQUENCE [LARGE SCALE GENOMIC DNA]</scope>
    <source>
        <strain evidence="1 2">LMG 29911</strain>
    </source>
</reference>
<protein>
    <submittedName>
        <fullName evidence="1">Uncharacterized protein</fullName>
    </submittedName>
</protein>
<dbReference type="RefSeq" id="WP_106381312.1">
    <property type="nucleotide sequence ID" value="NZ_NIGF01000030.1"/>
</dbReference>
<gene>
    <name evidence="1" type="ORF">B1R32_13014</name>
</gene>
<sequence length="73" mass="7997">MKTSKKCLSCGGEEIYETDGQFLGDADKAIPNAKLPLSVSSGVKTYICGSCGYVAFYLKPENLRLVKGKYRRV</sequence>
<organism evidence="1 2">
    <name type="scientific">Abditibacterium utsteinense</name>
    <dbReference type="NCBI Taxonomy" id="1960156"/>
    <lineage>
        <taxon>Bacteria</taxon>
        <taxon>Pseudomonadati</taxon>
        <taxon>Abditibacteriota</taxon>
        <taxon>Abditibacteriia</taxon>
        <taxon>Abditibacteriales</taxon>
        <taxon>Abditibacteriaceae</taxon>
        <taxon>Abditibacterium</taxon>
    </lineage>
</organism>
<dbReference type="InParanoid" id="A0A2S8SP08"/>
<keyword evidence="2" id="KW-1185">Reference proteome</keyword>
<evidence type="ECO:0000313" key="1">
    <source>
        <dbReference type="EMBL" id="PQV62527.1"/>
    </source>
</evidence>
<proteinExistence type="predicted"/>